<feature type="region of interest" description="Disordered" evidence="1">
    <location>
        <begin position="1"/>
        <end position="30"/>
    </location>
</feature>
<name>A0A9X0CDV8_9CNID</name>
<gene>
    <name evidence="2" type="ORF">OS493_020822</name>
</gene>
<keyword evidence="3" id="KW-1185">Reference proteome</keyword>
<evidence type="ECO:0000313" key="3">
    <source>
        <dbReference type="Proteomes" id="UP001163046"/>
    </source>
</evidence>
<accession>A0A9X0CDV8</accession>
<dbReference type="AlphaFoldDB" id="A0A9X0CDV8"/>
<reference evidence="2" key="1">
    <citation type="submission" date="2023-01" db="EMBL/GenBank/DDBJ databases">
        <title>Genome assembly of the deep-sea coral Lophelia pertusa.</title>
        <authorList>
            <person name="Herrera S."/>
            <person name="Cordes E."/>
        </authorList>
    </citation>
    <scope>NUCLEOTIDE SEQUENCE</scope>
    <source>
        <strain evidence="2">USNM1676648</strain>
        <tissue evidence="2">Polyp</tissue>
    </source>
</reference>
<feature type="compositionally biased region" description="Low complexity" evidence="1">
    <location>
        <begin position="1"/>
        <end position="14"/>
    </location>
</feature>
<dbReference type="Proteomes" id="UP001163046">
    <property type="component" value="Unassembled WGS sequence"/>
</dbReference>
<organism evidence="2 3">
    <name type="scientific">Desmophyllum pertusum</name>
    <dbReference type="NCBI Taxonomy" id="174260"/>
    <lineage>
        <taxon>Eukaryota</taxon>
        <taxon>Metazoa</taxon>
        <taxon>Cnidaria</taxon>
        <taxon>Anthozoa</taxon>
        <taxon>Hexacorallia</taxon>
        <taxon>Scleractinia</taxon>
        <taxon>Caryophylliina</taxon>
        <taxon>Caryophylliidae</taxon>
        <taxon>Desmophyllum</taxon>
    </lineage>
</organism>
<comment type="caution">
    <text evidence="2">The sequence shown here is derived from an EMBL/GenBank/DDBJ whole genome shotgun (WGS) entry which is preliminary data.</text>
</comment>
<sequence>MATLSTTTATASSADPPSVKPTLKPLQQDPAVQTELTDLMKSLGEPVLLGLTDEEQDPAQQLLEPVASRAPVPWISPTMAAPTVITLEPPILNSHSPAELSLTANLIPQPAGDSSPDSLHTPTAECGAVPKKDSKELQMIMDCSRPLNTSANSYMDLEHYKYVTVDDAATQASPGHRLLVGKSRSKTHLSECWNSP</sequence>
<evidence type="ECO:0000313" key="2">
    <source>
        <dbReference type="EMBL" id="KAJ7331120.1"/>
    </source>
</evidence>
<dbReference type="OrthoDB" id="6014392at2759"/>
<proteinExistence type="predicted"/>
<dbReference type="EMBL" id="MU827790">
    <property type="protein sequence ID" value="KAJ7331120.1"/>
    <property type="molecule type" value="Genomic_DNA"/>
</dbReference>
<protein>
    <submittedName>
        <fullName evidence="2">Uncharacterized protein</fullName>
    </submittedName>
</protein>
<evidence type="ECO:0000256" key="1">
    <source>
        <dbReference type="SAM" id="MobiDB-lite"/>
    </source>
</evidence>